<accession>A0ABD3B7G2</accession>
<dbReference type="EMBL" id="JAVIJP010000181">
    <property type="protein sequence ID" value="KAL3613194.1"/>
    <property type="molecule type" value="Genomic_DNA"/>
</dbReference>
<comment type="caution">
    <text evidence="1">The sequence shown here is derived from an EMBL/GenBank/DDBJ whole genome shotgun (WGS) entry which is preliminary data.</text>
</comment>
<protein>
    <submittedName>
        <fullName evidence="1">Uncharacterized protein</fullName>
    </submittedName>
</protein>
<organism evidence="1 2">
    <name type="scientific">Castilleja foliolosa</name>
    <dbReference type="NCBI Taxonomy" id="1961234"/>
    <lineage>
        <taxon>Eukaryota</taxon>
        <taxon>Viridiplantae</taxon>
        <taxon>Streptophyta</taxon>
        <taxon>Embryophyta</taxon>
        <taxon>Tracheophyta</taxon>
        <taxon>Spermatophyta</taxon>
        <taxon>Magnoliopsida</taxon>
        <taxon>eudicotyledons</taxon>
        <taxon>Gunneridae</taxon>
        <taxon>Pentapetalae</taxon>
        <taxon>asterids</taxon>
        <taxon>lamiids</taxon>
        <taxon>Lamiales</taxon>
        <taxon>Orobanchaceae</taxon>
        <taxon>Pedicularideae</taxon>
        <taxon>Castillejinae</taxon>
        <taxon>Castilleja</taxon>
    </lineage>
</organism>
<proteinExistence type="predicted"/>
<gene>
    <name evidence="1" type="ORF">CASFOL_042957</name>
</gene>
<sequence length="72" mass="8186">MKLADLVMRGANDGGVRDGWLLLVAIVGEMRRRRPHSIFFSPVVSDDWSLEMVRLRGIEAFGVGERLDSSRW</sequence>
<keyword evidence="2" id="KW-1185">Reference proteome</keyword>
<evidence type="ECO:0000313" key="2">
    <source>
        <dbReference type="Proteomes" id="UP001632038"/>
    </source>
</evidence>
<name>A0ABD3B7G2_9LAMI</name>
<reference evidence="2" key="1">
    <citation type="journal article" date="2024" name="IScience">
        <title>Strigolactones Initiate the Formation of Haustorium-like Structures in Castilleja.</title>
        <authorList>
            <person name="Buerger M."/>
            <person name="Peterson D."/>
            <person name="Chory J."/>
        </authorList>
    </citation>
    <scope>NUCLEOTIDE SEQUENCE [LARGE SCALE GENOMIC DNA]</scope>
</reference>
<evidence type="ECO:0000313" key="1">
    <source>
        <dbReference type="EMBL" id="KAL3613194.1"/>
    </source>
</evidence>
<dbReference type="AlphaFoldDB" id="A0ABD3B7G2"/>
<dbReference type="Proteomes" id="UP001632038">
    <property type="component" value="Unassembled WGS sequence"/>
</dbReference>